<evidence type="ECO:0008006" key="3">
    <source>
        <dbReference type="Google" id="ProtNLM"/>
    </source>
</evidence>
<keyword evidence="2" id="KW-1185">Reference proteome</keyword>
<dbReference type="STRING" id="521013.SAMN04488567_0231"/>
<reference evidence="2" key="1">
    <citation type="submission" date="2016-10" db="EMBL/GenBank/DDBJ databases">
        <authorList>
            <person name="Varghese N."/>
            <person name="Submissions S."/>
        </authorList>
    </citation>
    <scope>NUCLEOTIDE SEQUENCE [LARGE SCALE GENOMIC DNA]</scope>
    <source>
        <strain evidence="2">DSM 21424</strain>
    </source>
</reference>
<sequence length="367" mass="38771">MQSRRSAGRKKAPGRAGAWRRLGRAALAAVALFGGVAVQPAAAERPLTFQGVRLSGSERLALFGLTRPGQPPAARRLARGIAAGMGHEAGFGTVVRQSVDIDPILRYDDNLNGGLRNDSFTLFGLEFVVDEAQVAQAGLLLGAGARSATRVALGGRSALVTDLDLWGGVAPGTGLTKAGTGGRACLTRRVDFANHLRGCGGASIERFDLGESEAVFADADWFRLFGLGPSLHEARLGIGTTRFDADDGPYDQAAWSAGLVSAWPAGVATAFDLRRGEAVPGQHVVTTALSAELTALVASRPTRFRLGWRQSEGGLFFGTPRTDETWRVALSRPLGARLAVSAGYEVTQSSVDFFEDEDFDLSVQIDF</sequence>
<organism evidence="1 2">
    <name type="scientific">Limimaricola pyoseonensis</name>
    <dbReference type="NCBI Taxonomy" id="521013"/>
    <lineage>
        <taxon>Bacteria</taxon>
        <taxon>Pseudomonadati</taxon>
        <taxon>Pseudomonadota</taxon>
        <taxon>Alphaproteobacteria</taxon>
        <taxon>Rhodobacterales</taxon>
        <taxon>Paracoccaceae</taxon>
        <taxon>Limimaricola</taxon>
    </lineage>
</organism>
<dbReference type="AlphaFoldDB" id="A0A1G7KJZ1"/>
<dbReference type="Proteomes" id="UP000198922">
    <property type="component" value="Unassembled WGS sequence"/>
</dbReference>
<protein>
    <recommendedName>
        <fullName evidence="3">Alginate export domain-containing protein</fullName>
    </recommendedName>
</protein>
<dbReference type="EMBL" id="FNAT01000012">
    <property type="protein sequence ID" value="SDF37512.1"/>
    <property type="molecule type" value="Genomic_DNA"/>
</dbReference>
<evidence type="ECO:0000313" key="1">
    <source>
        <dbReference type="EMBL" id="SDF37512.1"/>
    </source>
</evidence>
<proteinExistence type="predicted"/>
<gene>
    <name evidence="1" type="ORF">SAMN04488567_0231</name>
</gene>
<dbReference type="OrthoDB" id="7779042at2"/>
<dbReference type="RefSeq" id="WP_110559036.1">
    <property type="nucleotide sequence ID" value="NZ_FNAT01000012.1"/>
</dbReference>
<evidence type="ECO:0000313" key="2">
    <source>
        <dbReference type="Proteomes" id="UP000198922"/>
    </source>
</evidence>
<accession>A0A1G7KJZ1</accession>
<name>A0A1G7KJZ1_9RHOB</name>